<protein>
    <recommendedName>
        <fullName evidence="4">CBM1 domain-containing protein</fullName>
    </recommendedName>
</protein>
<keyword evidence="1" id="KW-0732">Signal</keyword>
<comment type="caution">
    <text evidence="2">The sequence shown here is derived from an EMBL/GenBank/DDBJ whole genome shotgun (WGS) entry which is preliminary data.</text>
</comment>
<organism evidence="2 3">
    <name type="scientific">Pseudocercospora eumusae</name>
    <dbReference type="NCBI Taxonomy" id="321146"/>
    <lineage>
        <taxon>Eukaryota</taxon>
        <taxon>Fungi</taxon>
        <taxon>Dikarya</taxon>
        <taxon>Ascomycota</taxon>
        <taxon>Pezizomycotina</taxon>
        <taxon>Dothideomycetes</taxon>
        <taxon>Dothideomycetidae</taxon>
        <taxon>Mycosphaerellales</taxon>
        <taxon>Mycosphaerellaceae</taxon>
        <taxon>Pseudocercospora</taxon>
    </lineage>
</organism>
<evidence type="ECO:0000256" key="1">
    <source>
        <dbReference type="SAM" id="SignalP"/>
    </source>
</evidence>
<feature type="non-terminal residue" evidence="2">
    <location>
        <position position="66"/>
    </location>
</feature>
<feature type="signal peptide" evidence="1">
    <location>
        <begin position="1"/>
        <end position="20"/>
    </location>
</feature>
<reference evidence="2 3" key="1">
    <citation type="submission" date="2015-07" db="EMBL/GenBank/DDBJ databases">
        <title>Comparative genomics of the Sigatoka disease complex on banana suggests a link between parallel evolutionary changes in Pseudocercospora fijiensis and Pseudocercospora eumusae and increased virulence on the banana host.</title>
        <authorList>
            <person name="Chang T.-C."/>
            <person name="Salvucci A."/>
            <person name="Crous P.W."/>
            <person name="Stergiopoulos I."/>
        </authorList>
    </citation>
    <scope>NUCLEOTIDE SEQUENCE [LARGE SCALE GENOMIC DNA]</scope>
    <source>
        <strain evidence="2 3">CBS 114824</strain>
    </source>
</reference>
<evidence type="ECO:0000313" key="2">
    <source>
        <dbReference type="EMBL" id="KXT02802.1"/>
    </source>
</evidence>
<dbReference type="EMBL" id="LFZN01000037">
    <property type="protein sequence ID" value="KXT02802.1"/>
    <property type="molecule type" value="Genomic_DNA"/>
</dbReference>
<name>A0A139HK93_9PEZI</name>
<dbReference type="Proteomes" id="UP000070133">
    <property type="component" value="Unassembled WGS sequence"/>
</dbReference>
<dbReference type="AlphaFoldDB" id="A0A139HK93"/>
<accession>A0A139HK93</accession>
<gene>
    <name evidence="2" type="ORF">AC578_5393</name>
</gene>
<feature type="chain" id="PRO_5007806596" description="CBM1 domain-containing protein" evidence="1">
    <location>
        <begin position="21"/>
        <end position="66"/>
    </location>
</feature>
<evidence type="ECO:0000313" key="3">
    <source>
        <dbReference type="Proteomes" id="UP000070133"/>
    </source>
</evidence>
<keyword evidence="3" id="KW-1185">Reference proteome</keyword>
<dbReference type="OrthoDB" id="2147163at2759"/>
<sequence length="66" mass="6420">MKSITVLASFLALFAAQSLAAPSKMIVDVIGGGGGGGGGISGAVCGTGQWGGCKREAEPEPEPETV</sequence>
<evidence type="ECO:0008006" key="4">
    <source>
        <dbReference type="Google" id="ProtNLM"/>
    </source>
</evidence>
<proteinExistence type="predicted"/>